<comment type="caution">
    <text evidence="1">The sequence shown here is derived from an EMBL/GenBank/DDBJ whole genome shotgun (WGS) entry which is preliminary data.</text>
</comment>
<dbReference type="RefSeq" id="WP_184171899.1">
    <property type="nucleotide sequence ID" value="NZ_JACHGF010000002.1"/>
</dbReference>
<dbReference type="AlphaFoldDB" id="A0A840TI08"/>
<dbReference type="EMBL" id="JACHGF010000002">
    <property type="protein sequence ID" value="MBB5282931.1"/>
    <property type="molecule type" value="Genomic_DNA"/>
</dbReference>
<keyword evidence="2" id="KW-1185">Reference proteome</keyword>
<gene>
    <name evidence="1" type="ORF">HNQ92_001057</name>
</gene>
<reference evidence="1 2" key="1">
    <citation type="submission" date="2020-08" db="EMBL/GenBank/DDBJ databases">
        <title>Genomic Encyclopedia of Type Strains, Phase IV (KMG-IV): sequencing the most valuable type-strain genomes for metagenomic binning, comparative biology and taxonomic classification.</title>
        <authorList>
            <person name="Goeker M."/>
        </authorList>
    </citation>
    <scope>NUCLEOTIDE SEQUENCE [LARGE SCALE GENOMIC DNA]</scope>
    <source>
        <strain evidence="1 2">DSM 105074</strain>
    </source>
</reference>
<proteinExistence type="predicted"/>
<accession>A0A840TI08</accession>
<evidence type="ECO:0000313" key="1">
    <source>
        <dbReference type="EMBL" id="MBB5282931.1"/>
    </source>
</evidence>
<evidence type="ECO:0000313" key="2">
    <source>
        <dbReference type="Proteomes" id="UP000557307"/>
    </source>
</evidence>
<dbReference type="Proteomes" id="UP000557307">
    <property type="component" value="Unassembled WGS sequence"/>
</dbReference>
<organism evidence="1 2">
    <name type="scientific">Rhabdobacter roseus</name>
    <dbReference type="NCBI Taxonomy" id="1655419"/>
    <lineage>
        <taxon>Bacteria</taxon>
        <taxon>Pseudomonadati</taxon>
        <taxon>Bacteroidota</taxon>
        <taxon>Cytophagia</taxon>
        <taxon>Cytophagales</taxon>
        <taxon>Cytophagaceae</taxon>
        <taxon>Rhabdobacter</taxon>
    </lineage>
</organism>
<protein>
    <submittedName>
        <fullName evidence="1">Uncharacterized protein</fullName>
    </submittedName>
</protein>
<name>A0A840TI08_9BACT</name>
<sequence length="217" mass="23932">MTNEQFNAMSLKAFFSDRMGSAYDNAPGYLVNPTQAQDPIFKLAECTVSIEKSSSGAITAESVKLFNVLKVSQTKLRSSLFPGLIAGILGAKMDSPLTILLSTLGLIASFLPYATKTFSELDAEVLYAIYSLQQKKEEGGIRVSLPIHWSIFGNDGNNAADAFSLDEIQHEYKTIFNSYISLERLVPSLEVLVEYKTIGVLNGEKVYLVEEIEVNRQ</sequence>